<dbReference type="PANTHER" id="PTHR35371">
    <property type="entry name" value="INNER MEMBRANE PROTEIN"/>
    <property type="match status" value="1"/>
</dbReference>
<evidence type="ECO:0000256" key="2">
    <source>
        <dbReference type="ARBA" id="ARBA00022692"/>
    </source>
</evidence>
<evidence type="ECO:0000256" key="3">
    <source>
        <dbReference type="ARBA" id="ARBA00022989"/>
    </source>
</evidence>
<dbReference type="Pfam" id="PF01124">
    <property type="entry name" value="MAPEG"/>
    <property type="match status" value="1"/>
</dbReference>
<evidence type="ECO:0000313" key="7">
    <source>
        <dbReference type="Proteomes" id="UP000612855"/>
    </source>
</evidence>
<comment type="subcellular location">
    <subcellularLocation>
        <location evidence="1">Membrane</location>
    </subcellularLocation>
</comment>
<gene>
    <name evidence="6" type="ORF">GCM10011360_01700</name>
</gene>
<accession>A0A916ZWM4</accession>
<dbReference type="PANTHER" id="PTHR35371:SF1">
    <property type="entry name" value="BLR7753 PROTEIN"/>
    <property type="match status" value="1"/>
</dbReference>
<name>A0A916ZWM4_9RHOB</name>
<keyword evidence="3 5" id="KW-1133">Transmembrane helix</keyword>
<reference evidence="7" key="1">
    <citation type="journal article" date="2019" name="Int. J. Syst. Evol. Microbiol.">
        <title>The Global Catalogue of Microorganisms (GCM) 10K type strain sequencing project: providing services to taxonomists for standard genome sequencing and annotation.</title>
        <authorList>
            <consortium name="The Broad Institute Genomics Platform"/>
            <consortium name="The Broad Institute Genome Sequencing Center for Infectious Disease"/>
            <person name="Wu L."/>
            <person name="Ma J."/>
        </authorList>
    </citation>
    <scope>NUCLEOTIDE SEQUENCE [LARGE SCALE GENOMIC DNA]</scope>
    <source>
        <strain evidence="7">CGMCC 1.12664</strain>
    </source>
</reference>
<feature type="transmembrane region" description="Helical" evidence="5">
    <location>
        <begin position="63"/>
        <end position="91"/>
    </location>
</feature>
<organism evidence="6 7">
    <name type="scientific">Primorskyibacter flagellatus</name>
    <dbReference type="NCBI Taxonomy" id="1387277"/>
    <lineage>
        <taxon>Bacteria</taxon>
        <taxon>Pseudomonadati</taxon>
        <taxon>Pseudomonadota</taxon>
        <taxon>Alphaproteobacteria</taxon>
        <taxon>Rhodobacterales</taxon>
        <taxon>Roseobacteraceae</taxon>
        <taxon>Primorskyibacter</taxon>
    </lineage>
</organism>
<proteinExistence type="predicted"/>
<dbReference type="InterPro" id="IPR023352">
    <property type="entry name" value="MAPEG-like_dom_sf"/>
</dbReference>
<dbReference type="GO" id="GO:0016020">
    <property type="term" value="C:membrane"/>
    <property type="evidence" value="ECO:0007669"/>
    <property type="project" value="UniProtKB-SubCell"/>
</dbReference>
<evidence type="ECO:0000256" key="5">
    <source>
        <dbReference type="SAM" id="Phobius"/>
    </source>
</evidence>
<evidence type="ECO:0000256" key="4">
    <source>
        <dbReference type="ARBA" id="ARBA00023136"/>
    </source>
</evidence>
<evidence type="ECO:0008006" key="8">
    <source>
        <dbReference type="Google" id="ProtNLM"/>
    </source>
</evidence>
<evidence type="ECO:0000313" key="6">
    <source>
        <dbReference type="EMBL" id="GGE16616.1"/>
    </source>
</evidence>
<dbReference type="RefSeq" id="WP_188475745.1">
    <property type="nucleotide sequence ID" value="NZ_BMFJ01000001.1"/>
</dbReference>
<feature type="transmembrane region" description="Helical" evidence="5">
    <location>
        <begin position="12"/>
        <end position="33"/>
    </location>
</feature>
<dbReference type="EMBL" id="BMFJ01000001">
    <property type="protein sequence ID" value="GGE16616.1"/>
    <property type="molecule type" value="Genomic_DNA"/>
</dbReference>
<sequence>MVFWIIAGVAVHYIAVFLPALFVLAGLGLGGYLGSRDAEPAPGPHHGRAQRALRNAQENFAPFVALALLTLVVPGADAGLATTGAAVYVLARLAYLPLYLLAVPVLRSIAWTAGFAGLILIAAALV</sequence>
<dbReference type="AlphaFoldDB" id="A0A916ZWM4"/>
<comment type="caution">
    <text evidence="6">The sequence shown here is derived from an EMBL/GenBank/DDBJ whole genome shotgun (WGS) entry which is preliminary data.</text>
</comment>
<protein>
    <recommendedName>
        <fullName evidence="8">MAPEG family protein</fullName>
    </recommendedName>
</protein>
<dbReference type="Proteomes" id="UP000612855">
    <property type="component" value="Unassembled WGS sequence"/>
</dbReference>
<dbReference type="SUPFAM" id="SSF161084">
    <property type="entry name" value="MAPEG domain-like"/>
    <property type="match status" value="1"/>
</dbReference>
<feature type="transmembrane region" description="Helical" evidence="5">
    <location>
        <begin position="98"/>
        <end position="125"/>
    </location>
</feature>
<dbReference type="Gene3D" id="1.20.120.550">
    <property type="entry name" value="Membrane associated eicosanoid/glutathione metabolism-like domain"/>
    <property type="match status" value="1"/>
</dbReference>
<dbReference type="InterPro" id="IPR001129">
    <property type="entry name" value="Membr-assoc_MAPEG"/>
</dbReference>
<keyword evidence="2 5" id="KW-0812">Transmembrane</keyword>
<keyword evidence="4 5" id="KW-0472">Membrane</keyword>
<evidence type="ECO:0000256" key="1">
    <source>
        <dbReference type="ARBA" id="ARBA00004370"/>
    </source>
</evidence>
<keyword evidence="7" id="KW-1185">Reference proteome</keyword>